<dbReference type="EMBL" id="JAGIZQ010000004">
    <property type="protein sequence ID" value="KAH6632632.1"/>
    <property type="molecule type" value="Genomic_DNA"/>
</dbReference>
<dbReference type="Proteomes" id="UP000724584">
    <property type="component" value="Unassembled WGS sequence"/>
</dbReference>
<proteinExistence type="predicted"/>
<sequence length="310" mass="33384">MSQVLAIIGATGQQGGSVANFVLSDPVLSSRYKVRAITRDTTKPAADAFRAKGAEVVSADLDDPASLKAAFTGANTVFAATKTIYDEQAKERELRQSKDLADAAVAAGAQYIIYSTQVHCETVSGGKYPVAAYDSKAEAEAYIRGLPIKSAFYAPATFMQNLANMMAARPVPDQPGVYAITNIFAGDRPYPWLDVVADTGKFVGVILADPSKYAGRTLYAGSAWATMDDITARISAQTGKTVRYVLMPEEKFRGFLPPAAQDAIVNMFLFCSECGYYGSESERLLNESIAEVPYKLTTLEEYIAVTVKLP</sequence>
<organism evidence="1 2">
    <name type="scientific">Chaetomium tenue</name>
    <dbReference type="NCBI Taxonomy" id="1854479"/>
    <lineage>
        <taxon>Eukaryota</taxon>
        <taxon>Fungi</taxon>
        <taxon>Dikarya</taxon>
        <taxon>Ascomycota</taxon>
        <taxon>Pezizomycotina</taxon>
        <taxon>Sordariomycetes</taxon>
        <taxon>Sordariomycetidae</taxon>
        <taxon>Sordariales</taxon>
        <taxon>Chaetomiaceae</taxon>
        <taxon>Chaetomium</taxon>
    </lineage>
</organism>
<reference evidence="1 2" key="1">
    <citation type="journal article" date="2021" name="Nat. Commun.">
        <title>Genetic determinants of endophytism in the Arabidopsis root mycobiome.</title>
        <authorList>
            <person name="Mesny F."/>
            <person name="Miyauchi S."/>
            <person name="Thiergart T."/>
            <person name="Pickel B."/>
            <person name="Atanasova L."/>
            <person name="Karlsson M."/>
            <person name="Huettel B."/>
            <person name="Barry K.W."/>
            <person name="Haridas S."/>
            <person name="Chen C."/>
            <person name="Bauer D."/>
            <person name="Andreopoulos W."/>
            <person name="Pangilinan J."/>
            <person name="LaButti K."/>
            <person name="Riley R."/>
            <person name="Lipzen A."/>
            <person name="Clum A."/>
            <person name="Drula E."/>
            <person name="Henrissat B."/>
            <person name="Kohler A."/>
            <person name="Grigoriev I.V."/>
            <person name="Martin F.M."/>
            <person name="Hacquard S."/>
        </authorList>
    </citation>
    <scope>NUCLEOTIDE SEQUENCE [LARGE SCALE GENOMIC DNA]</scope>
    <source>
        <strain evidence="1 2">MPI-SDFR-AT-0079</strain>
    </source>
</reference>
<accession>A0ACB7PEK4</accession>
<keyword evidence="2" id="KW-1185">Reference proteome</keyword>
<name>A0ACB7PEK4_9PEZI</name>
<gene>
    <name evidence="1" type="ORF">F5144DRAFT_574742</name>
</gene>
<comment type="caution">
    <text evidence="1">The sequence shown here is derived from an EMBL/GenBank/DDBJ whole genome shotgun (WGS) entry which is preliminary data.</text>
</comment>
<evidence type="ECO:0000313" key="1">
    <source>
        <dbReference type="EMBL" id="KAH6632632.1"/>
    </source>
</evidence>
<protein>
    <submittedName>
        <fullName evidence="1">Uncharacterized protein</fullName>
    </submittedName>
</protein>
<evidence type="ECO:0000313" key="2">
    <source>
        <dbReference type="Proteomes" id="UP000724584"/>
    </source>
</evidence>